<keyword evidence="1" id="KW-0472">Membrane</keyword>
<proteinExistence type="predicted"/>
<evidence type="ECO:0000313" key="2">
    <source>
        <dbReference type="EMBL" id="KAF7411981.1"/>
    </source>
</evidence>
<dbReference type="Proteomes" id="UP000614350">
    <property type="component" value="Unassembled WGS sequence"/>
</dbReference>
<evidence type="ECO:0000313" key="3">
    <source>
        <dbReference type="Proteomes" id="UP000614350"/>
    </source>
</evidence>
<dbReference type="EMBL" id="JACSEA010000001">
    <property type="protein sequence ID" value="KAF7411981.1"/>
    <property type="molecule type" value="Genomic_DNA"/>
</dbReference>
<gene>
    <name evidence="2" type="ORF">HZH66_000877</name>
</gene>
<feature type="transmembrane region" description="Helical" evidence="1">
    <location>
        <begin position="12"/>
        <end position="36"/>
    </location>
</feature>
<sequence>MLPAYADIRSNIYQAFVSICMVTYVTTSSVSTLPLMCTRLPELVQKYSLSEFALRIEKMKDCFSSDLLKTEFQGYCLYQIPDKIVESFDEALFTSGVHFSVTLSSSTSSSKVRDVKFSLELRQPSVSLKALITNRLAKKLALYTKVLQSKLGIEEPTKIVVAVVAT</sequence>
<accession>A0A834KS09</accession>
<organism evidence="2 3">
    <name type="scientific">Vespula vulgaris</name>
    <name type="common">Yellow jacket</name>
    <name type="synonym">Wasp</name>
    <dbReference type="NCBI Taxonomy" id="7454"/>
    <lineage>
        <taxon>Eukaryota</taxon>
        <taxon>Metazoa</taxon>
        <taxon>Ecdysozoa</taxon>
        <taxon>Arthropoda</taxon>
        <taxon>Hexapoda</taxon>
        <taxon>Insecta</taxon>
        <taxon>Pterygota</taxon>
        <taxon>Neoptera</taxon>
        <taxon>Endopterygota</taxon>
        <taxon>Hymenoptera</taxon>
        <taxon>Apocrita</taxon>
        <taxon>Aculeata</taxon>
        <taxon>Vespoidea</taxon>
        <taxon>Vespidae</taxon>
        <taxon>Vespinae</taxon>
        <taxon>Vespula</taxon>
    </lineage>
</organism>
<reference evidence="2" key="1">
    <citation type="journal article" date="2020" name="G3 (Bethesda)">
        <title>High-Quality Assemblies for Three Invasive Social Wasps from the &lt;i&gt;Vespula&lt;/i&gt; Genus.</title>
        <authorList>
            <person name="Harrop T.W.R."/>
            <person name="Guhlin J."/>
            <person name="McLaughlin G.M."/>
            <person name="Permina E."/>
            <person name="Stockwell P."/>
            <person name="Gilligan J."/>
            <person name="Le Lec M.F."/>
            <person name="Gruber M.A.M."/>
            <person name="Quinn O."/>
            <person name="Lovegrove M."/>
            <person name="Duncan E.J."/>
            <person name="Remnant E.J."/>
            <person name="Van Eeckhoven J."/>
            <person name="Graham B."/>
            <person name="Knapp R.A."/>
            <person name="Langford K.W."/>
            <person name="Kronenberg Z."/>
            <person name="Press M.O."/>
            <person name="Eacker S.M."/>
            <person name="Wilson-Rankin E.E."/>
            <person name="Purcell J."/>
            <person name="Lester P.J."/>
            <person name="Dearden P.K."/>
        </authorList>
    </citation>
    <scope>NUCLEOTIDE SEQUENCE</scope>
    <source>
        <strain evidence="2">Marl-1</strain>
    </source>
</reference>
<dbReference type="AlphaFoldDB" id="A0A834KS09"/>
<evidence type="ECO:0000256" key="1">
    <source>
        <dbReference type="SAM" id="Phobius"/>
    </source>
</evidence>
<keyword evidence="3" id="KW-1185">Reference proteome</keyword>
<comment type="caution">
    <text evidence="2">The sequence shown here is derived from an EMBL/GenBank/DDBJ whole genome shotgun (WGS) entry which is preliminary data.</text>
</comment>
<keyword evidence="1" id="KW-0812">Transmembrane</keyword>
<keyword evidence="1" id="KW-1133">Transmembrane helix</keyword>
<name>A0A834KS09_VESVU</name>
<protein>
    <submittedName>
        <fullName evidence="2">Uncharacterized protein</fullName>
    </submittedName>
</protein>